<dbReference type="InterPro" id="IPR043426">
    <property type="entry name" value="MltB-like"/>
</dbReference>
<evidence type="ECO:0000313" key="3">
    <source>
        <dbReference type="EMBL" id="GGB47234.1"/>
    </source>
</evidence>
<dbReference type="InterPro" id="IPR031304">
    <property type="entry name" value="SLT_2"/>
</dbReference>
<accession>A0A916X031</accession>
<feature type="region of interest" description="Disordered" evidence="1">
    <location>
        <begin position="35"/>
        <end position="67"/>
    </location>
</feature>
<dbReference type="AlphaFoldDB" id="A0A916X031"/>
<dbReference type="PANTHER" id="PTHR30163">
    <property type="entry name" value="MEMBRANE-BOUND LYTIC MUREIN TRANSGLYCOSYLASE B"/>
    <property type="match status" value="1"/>
</dbReference>
<reference evidence="3" key="1">
    <citation type="journal article" date="2014" name="Int. J. Syst. Evol. Microbiol.">
        <title>Complete genome sequence of Corynebacterium casei LMG S-19264T (=DSM 44701T), isolated from a smear-ripened cheese.</title>
        <authorList>
            <consortium name="US DOE Joint Genome Institute (JGI-PGF)"/>
            <person name="Walter F."/>
            <person name="Albersmeier A."/>
            <person name="Kalinowski J."/>
            <person name="Ruckert C."/>
        </authorList>
    </citation>
    <scope>NUCLEOTIDE SEQUENCE</scope>
    <source>
        <strain evidence="3">CGMCC 1.12827</strain>
    </source>
</reference>
<evidence type="ECO:0000256" key="1">
    <source>
        <dbReference type="SAM" id="MobiDB-lite"/>
    </source>
</evidence>
<dbReference type="Pfam" id="PF13406">
    <property type="entry name" value="SLT_2"/>
    <property type="match status" value="1"/>
</dbReference>
<dbReference type="SUPFAM" id="SSF53955">
    <property type="entry name" value="Lysozyme-like"/>
    <property type="match status" value="1"/>
</dbReference>
<feature type="compositionally biased region" description="Polar residues" evidence="1">
    <location>
        <begin position="53"/>
        <end position="63"/>
    </location>
</feature>
<dbReference type="PANTHER" id="PTHR30163:SF8">
    <property type="entry name" value="LYTIC MUREIN TRANSGLYCOSYLASE"/>
    <property type="match status" value="1"/>
</dbReference>
<dbReference type="CDD" id="cd13399">
    <property type="entry name" value="Slt35-like"/>
    <property type="match status" value="1"/>
</dbReference>
<feature type="region of interest" description="Disordered" evidence="1">
    <location>
        <begin position="116"/>
        <end position="138"/>
    </location>
</feature>
<feature type="domain" description="Transglycosylase SLT" evidence="2">
    <location>
        <begin position="228"/>
        <end position="269"/>
    </location>
</feature>
<dbReference type="Gene3D" id="1.10.530.10">
    <property type="match status" value="1"/>
</dbReference>
<evidence type="ECO:0000259" key="2">
    <source>
        <dbReference type="Pfam" id="PF13406"/>
    </source>
</evidence>
<keyword evidence="4" id="KW-1185">Reference proteome</keyword>
<dbReference type="EMBL" id="BMGC01000055">
    <property type="protein sequence ID" value="GGB47234.1"/>
    <property type="molecule type" value="Genomic_DNA"/>
</dbReference>
<name>A0A916X031_9ACTN</name>
<dbReference type="GO" id="GO:0009253">
    <property type="term" value="P:peptidoglycan catabolic process"/>
    <property type="evidence" value="ECO:0007669"/>
    <property type="project" value="TreeGrafter"/>
</dbReference>
<protein>
    <recommendedName>
        <fullName evidence="2">Transglycosylase SLT domain-containing protein</fullName>
    </recommendedName>
</protein>
<proteinExistence type="predicted"/>
<reference evidence="3" key="2">
    <citation type="submission" date="2020-09" db="EMBL/GenBank/DDBJ databases">
        <authorList>
            <person name="Sun Q."/>
            <person name="Zhou Y."/>
        </authorList>
    </citation>
    <scope>NUCLEOTIDE SEQUENCE</scope>
    <source>
        <strain evidence="3">CGMCC 1.12827</strain>
    </source>
</reference>
<comment type="caution">
    <text evidence="3">The sequence shown here is derived from an EMBL/GenBank/DDBJ whole genome shotgun (WGS) entry which is preliminary data.</text>
</comment>
<evidence type="ECO:0000313" key="4">
    <source>
        <dbReference type="Proteomes" id="UP000621454"/>
    </source>
</evidence>
<dbReference type="GO" id="GO:0008933">
    <property type="term" value="F:peptidoglycan lytic transglycosylase activity"/>
    <property type="evidence" value="ECO:0007669"/>
    <property type="project" value="TreeGrafter"/>
</dbReference>
<organism evidence="3 4">
    <name type="scientific">Gordonia jinhuaensis</name>
    <dbReference type="NCBI Taxonomy" id="1517702"/>
    <lineage>
        <taxon>Bacteria</taxon>
        <taxon>Bacillati</taxon>
        <taxon>Actinomycetota</taxon>
        <taxon>Actinomycetes</taxon>
        <taxon>Mycobacteriales</taxon>
        <taxon>Gordoniaceae</taxon>
        <taxon>Gordonia</taxon>
    </lineage>
</organism>
<sequence>MGKHSKPRKLPSGPVIAAALIPIGIVAAAVGSTDSGGARAQRQDVTPAAQASGLEQATGSEQNAGLDGARTVPASIANRSTSPHPMSRQAATSALATFVGPDQPDIVVRDAHPDASIGTAHTPAAAAPTAPLPHSVTDGQVPDNAYKAYLNAADILARQMPQCGITWQIIAGIGSVESKHAFGAATDASGRLIHPIYGPRLDGTLADNEVIHDTDGGQLDGDPVYDRAVGPTQFLPATWKEYAEDGNGDGIADPQNIYDATLTTGHYLCSGNLNLRDAAQQVTAVLRYNNSSEYVNDVLGFARSY</sequence>
<dbReference type="RefSeq" id="WP_229742902.1">
    <property type="nucleotide sequence ID" value="NZ_BMGC01000055.1"/>
</dbReference>
<gene>
    <name evidence="3" type="ORF">GCM10011489_38060</name>
</gene>
<feature type="compositionally biased region" description="Low complexity" evidence="1">
    <location>
        <begin position="119"/>
        <end position="129"/>
    </location>
</feature>
<dbReference type="InterPro" id="IPR023346">
    <property type="entry name" value="Lysozyme-like_dom_sf"/>
</dbReference>
<dbReference type="Proteomes" id="UP000621454">
    <property type="component" value="Unassembled WGS sequence"/>
</dbReference>